<dbReference type="AlphaFoldDB" id="A0A7J7CN43"/>
<dbReference type="InterPro" id="IPR004883">
    <property type="entry name" value="LOB"/>
</dbReference>
<accession>A0A7J7CN43</accession>
<dbReference type="Pfam" id="PF03195">
    <property type="entry name" value="LOB"/>
    <property type="match status" value="1"/>
</dbReference>
<organism evidence="3 4">
    <name type="scientific">Tripterygium wilfordii</name>
    <name type="common">Thunder God vine</name>
    <dbReference type="NCBI Taxonomy" id="458696"/>
    <lineage>
        <taxon>Eukaryota</taxon>
        <taxon>Viridiplantae</taxon>
        <taxon>Streptophyta</taxon>
        <taxon>Embryophyta</taxon>
        <taxon>Tracheophyta</taxon>
        <taxon>Spermatophyta</taxon>
        <taxon>Magnoliopsida</taxon>
        <taxon>eudicotyledons</taxon>
        <taxon>Gunneridae</taxon>
        <taxon>Pentapetalae</taxon>
        <taxon>rosids</taxon>
        <taxon>fabids</taxon>
        <taxon>Celastrales</taxon>
        <taxon>Celastraceae</taxon>
        <taxon>Tripterygium</taxon>
    </lineage>
</organism>
<evidence type="ECO:0000313" key="3">
    <source>
        <dbReference type="EMBL" id="KAF5735512.1"/>
    </source>
</evidence>
<gene>
    <name evidence="3" type="ORF">HS088_TW15G01019</name>
</gene>
<name>A0A7J7CN43_TRIWF</name>
<comment type="caution">
    <text evidence="3">The sequence shown here is derived from an EMBL/GenBank/DDBJ whole genome shotgun (WGS) entry which is preliminary data.</text>
</comment>
<dbReference type="PANTHER" id="PTHR31301:SF21">
    <property type="entry name" value="LOB DOMAIN-CONTAINING PROTEIN 27-RELATED"/>
    <property type="match status" value="1"/>
</dbReference>
<keyword evidence="4" id="KW-1185">Reference proteome</keyword>
<dbReference type="PROSITE" id="PS50891">
    <property type="entry name" value="LOB"/>
    <property type="match status" value="1"/>
</dbReference>
<protein>
    <submittedName>
        <fullName evidence="3">LOB domain-containing protein 27-like</fullName>
    </submittedName>
</protein>
<dbReference type="Proteomes" id="UP000593562">
    <property type="component" value="Unassembled WGS sequence"/>
</dbReference>
<sequence>MTIKGGTSQACAACKYQRRRCSKDCALAPYFPADQPKKFQNAHRLYGVSNILRVLKRVHPNQKEEAMGSIIYESNMRARFPVYGCLWVIGELERQFNQAMEELRYVTTRLAVCKDQYCYQMPPPSPSSLGIGMSNEVVPVYGQNHHHHHNHPGVATMAPLSPNDFMVNGNNGIGGMFVESNDHDMMNPVRTTQQQQQQQQQHGFYNNAIPIQSPFMVPQGFPLQQETEVSHDYDDIPFDTIADDRQSYIESKESCESSAESRLKDTTQSIQHVTENELRTAAACLTLTGVN</sequence>
<dbReference type="PANTHER" id="PTHR31301">
    <property type="entry name" value="LOB DOMAIN-CONTAINING PROTEIN 4-RELATED"/>
    <property type="match status" value="1"/>
</dbReference>
<proteinExistence type="inferred from homology"/>
<reference evidence="3 4" key="1">
    <citation type="journal article" date="2020" name="Nat. Commun.">
        <title>Genome of Tripterygium wilfordii and identification of cytochrome P450 involved in triptolide biosynthesis.</title>
        <authorList>
            <person name="Tu L."/>
            <person name="Su P."/>
            <person name="Zhang Z."/>
            <person name="Gao L."/>
            <person name="Wang J."/>
            <person name="Hu T."/>
            <person name="Zhou J."/>
            <person name="Zhang Y."/>
            <person name="Zhao Y."/>
            <person name="Liu Y."/>
            <person name="Song Y."/>
            <person name="Tong Y."/>
            <person name="Lu Y."/>
            <person name="Yang J."/>
            <person name="Xu C."/>
            <person name="Jia M."/>
            <person name="Peters R.J."/>
            <person name="Huang L."/>
            <person name="Gao W."/>
        </authorList>
    </citation>
    <scope>NUCLEOTIDE SEQUENCE [LARGE SCALE GENOMIC DNA]</scope>
    <source>
        <strain evidence="4">cv. XIE 37</strain>
        <tissue evidence="3">Leaf</tissue>
    </source>
</reference>
<evidence type="ECO:0000259" key="2">
    <source>
        <dbReference type="PROSITE" id="PS50891"/>
    </source>
</evidence>
<dbReference type="EMBL" id="JAAARO010000015">
    <property type="protein sequence ID" value="KAF5735512.1"/>
    <property type="molecule type" value="Genomic_DNA"/>
</dbReference>
<comment type="similarity">
    <text evidence="1">Belongs to the LOB domain-containing protein family.</text>
</comment>
<evidence type="ECO:0000256" key="1">
    <source>
        <dbReference type="ARBA" id="ARBA00005474"/>
    </source>
</evidence>
<dbReference type="InParanoid" id="A0A7J7CN43"/>
<evidence type="ECO:0000313" key="4">
    <source>
        <dbReference type="Proteomes" id="UP000593562"/>
    </source>
</evidence>
<dbReference type="OrthoDB" id="1893065at2759"/>
<feature type="domain" description="LOB" evidence="2">
    <location>
        <begin position="9"/>
        <end position="110"/>
    </location>
</feature>